<dbReference type="Proteomes" id="UP000002282">
    <property type="component" value="Chromosome 3L"/>
</dbReference>
<feature type="compositionally biased region" description="Basic and acidic residues" evidence="1">
    <location>
        <begin position="9"/>
        <end position="20"/>
    </location>
</feature>
<feature type="compositionally biased region" description="Low complexity" evidence="1">
    <location>
        <begin position="60"/>
        <end position="69"/>
    </location>
</feature>
<feature type="region of interest" description="Disordered" evidence="1">
    <location>
        <begin position="1"/>
        <end position="83"/>
    </location>
</feature>
<reference evidence="2 3" key="1">
    <citation type="journal article" date="2007" name="Nature">
        <title>Evolution of genes and genomes on the Drosophila phylogeny.</title>
        <authorList>
            <consortium name="Drosophila 12 Genomes Consortium"/>
            <person name="Clark A.G."/>
            <person name="Eisen M.B."/>
            <person name="Smith D.R."/>
            <person name="Bergman C.M."/>
            <person name="Oliver B."/>
            <person name="Markow T.A."/>
            <person name="Kaufman T.C."/>
            <person name="Kellis M."/>
            <person name="Gelbart W."/>
            <person name="Iyer V.N."/>
            <person name="Pollard D.A."/>
            <person name="Sackton T.B."/>
            <person name="Larracuente A.M."/>
            <person name="Singh N.D."/>
            <person name="Abad J.P."/>
            <person name="Abt D.N."/>
            <person name="Adryan B."/>
            <person name="Aguade M."/>
            <person name="Akashi H."/>
            <person name="Anderson W.W."/>
            <person name="Aquadro C.F."/>
            <person name="Ardell D.H."/>
            <person name="Arguello R."/>
            <person name="Artieri C.G."/>
            <person name="Barbash D.A."/>
            <person name="Barker D."/>
            <person name="Barsanti P."/>
            <person name="Batterham P."/>
            <person name="Batzoglou S."/>
            <person name="Begun D."/>
            <person name="Bhutkar A."/>
            <person name="Blanco E."/>
            <person name="Bosak S.A."/>
            <person name="Bradley R.K."/>
            <person name="Brand A.D."/>
            <person name="Brent M.R."/>
            <person name="Brooks A.N."/>
            <person name="Brown R.H."/>
            <person name="Butlin R.K."/>
            <person name="Caggese C."/>
            <person name="Calvi B.R."/>
            <person name="Bernardo de Carvalho A."/>
            <person name="Caspi A."/>
            <person name="Castrezana S."/>
            <person name="Celniker S.E."/>
            <person name="Chang J.L."/>
            <person name="Chapple C."/>
            <person name="Chatterji S."/>
            <person name="Chinwalla A."/>
            <person name="Civetta A."/>
            <person name="Clifton S.W."/>
            <person name="Comeron J.M."/>
            <person name="Costello J.C."/>
            <person name="Coyne J.A."/>
            <person name="Daub J."/>
            <person name="David R.G."/>
            <person name="Delcher A.L."/>
            <person name="Delehaunty K."/>
            <person name="Do C.B."/>
            <person name="Ebling H."/>
            <person name="Edwards K."/>
            <person name="Eickbush T."/>
            <person name="Evans J.D."/>
            <person name="Filipski A."/>
            <person name="Findeiss S."/>
            <person name="Freyhult E."/>
            <person name="Fulton L."/>
            <person name="Fulton R."/>
            <person name="Garcia A.C."/>
            <person name="Gardiner A."/>
            <person name="Garfield D.A."/>
            <person name="Garvin B.E."/>
            <person name="Gibson G."/>
            <person name="Gilbert D."/>
            <person name="Gnerre S."/>
            <person name="Godfrey J."/>
            <person name="Good R."/>
            <person name="Gotea V."/>
            <person name="Gravely B."/>
            <person name="Greenberg A.J."/>
            <person name="Griffiths-Jones S."/>
            <person name="Gross S."/>
            <person name="Guigo R."/>
            <person name="Gustafson E.A."/>
            <person name="Haerty W."/>
            <person name="Hahn M.W."/>
            <person name="Halligan D.L."/>
            <person name="Halpern A.L."/>
            <person name="Halter G.M."/>
            <person name="Han M.V."/>
            <person name="Heger A."/>
            <person name="Hillier L."/>
            <person name="Hinrichs A.S."/>
            <person name="Holmes I."/>
            <person name="Hoskins R.A."/>
            <person name="Hubisz M.J."/>
            <person name="Hultmark D."/>
            <person name="Huntley M.A."/>
            <person name="Jaffe D.B."/>
            <person name="Jagadeeshan S."/>
            <person name="Jeck W.R."/>
            <person name="Johnson J."/>
            <person name="Jones C.D."/>
            <person name="Jordan W.C."/>
            <person name="Karpen G.H."/>
            <person name="Kataoka E."/>
            <person name="Keightley P.D."/>
            <person name="Kheradpour P."/>
            <person name="Kirkness E.F."/>
            <person name="Koerich L.B."/>
            <person name="Kristiansen K."/>
            <person name="Kudrna D."/>
            <person name="Kulathinal R.J."/>
            <person name="Kumar S."/>
            <person name="Kwok R."/>
            <person name="Lander E."/>
            <person name="Langley C.H."/>
            <person name="Lapoint R."/>
            <person name="Lazzaro B.P."/>
            <person name="Lee S.J."/>
            <person name="Levesque L."/>
            <person name="Li R."/>
            <person name="Lin C.F."/>
            <person name="Lin M.F."/>
            <person name="Lindblad-Toh K."/>
            <person name="Llopart A."/>
            <person name="Long M."/>
            <person name="Low L."/>
            <person name="Lozovsky E."/>
            <person name="Lu J."/>
            <person name="Luo M."/>
            <person name="Machado C.A."/>
            <person name="Makalowski W."/>
            <person name="Marzo M."/>
            <person name="Matsuda M."/>
            <person name="Matzkin L."/>
            <person name="McAllister B."/>
            <person name="McBride C.S."/>
            <person name="McKernan B."/>
            <person name="McKernan K."/>
            <person name="Mendez-Lago M."/>
            <person name="Minx P."/>
            <person name="Mollenhauer M.U."/>
            <person name="Montooth K."/>
            <person name="Mount S.M."/>
            <person name="Mu X."/>
            <person name="Myers E."/>
            <person name="Negre B."/>
            <person name="Newfeld S."/>
            <person name="Nielsen R."/>
            <person name="Noor M.A."/>
            <person name="O'Grady P."/>
            <person name="Pachter L."/>
            <person name="Papaceit M."/>
            <person name="Parisi M.J."/>
            <person name="Parisi M."/>
            <person name="Parts L."/>
            <person name="Pedersen J.S."/>
            <person name="Pesole G."/>
            <person name="Phillippy A.M."/>
            <person name="Ponting C.P."/>
            <person name="Pop M."/>
            <person name="Porcelli D."/>
            <person name="Powell J.R."/>
            <person name="Prohaska S."/>
            <person name="Pruitt K."/>
            <person name="Puig M."/>
            <person name="Quesneville H."/>
            <person name="Ram K.R."/>
            <person name="Rand D."/>
            <person name="Rasmussen M.D."/>
            <person name="Reed L.K."/>
            <person name="Reenan R."/>
            <person name="Reily A."/>
            <person name="Remington K.A."/>
            <person name="Rieger T.T."/>
            <person name="Ritchie M.G."/>
            <person name="Robin C."/>
            <person name="Rogers Y.H."/>
            <person name="Rohde C."/>
            <person name="Rozas J."/>
            <person name="Rubenfield M.J."/>
            <person name="Ruiz A."/>
            <person name="Russo S."/>
            <person name="Salzberg S.L."/>
            <person name="Sanchez-Gracia A."/>
            <person name="Saranga D.J."/>
            <person name="Sato H."/>
            <person name="Schaeffer S.W."/>
            <person name="Schatz M.C."/>
            <person name="Schlenke T."/>
            <person name="Schwartz R."/>
            <person name="Segarra C."/>
            <person name="Singh R.S."/>
            <person name="Sirot L."/>
            <person name="Sirota M."/>
            <person name="Sisneros N.B."/>
            <person name="Smith C.D."/>
            <person name="Smith T.F."/>
            <person name="Spieth J."/>
            <person name="Stage D.E."/>
            <person name="Stark A."/>
            <person name="Stephan W."/>
            <person name="Strausberg R.L."/>
            <person name="Strempel S."/>
            <person name="Sturgill D."/>
            <person name="Sutton G."/>
            <person name="Sutton G.G."/>
            <person name="Tao W."/>
            <person name="Teichmann S."/>
            <person name="Tobari Y.N."/>
            <person name="Tomimura Y."/>
            <person name="Tsolas J.M."/>
            <person name="Valente V.L."/>
            <person name="Venter E."/>
            <person name="Venter J.C."/>
            <person name="Vicario S."/>
            <person name="Vieira F.G."/>
            <person name="Vilella A.J."/>
            <person name="Villasante A."/>
            <person name="Walenz B."/>
            <person name="Wang J."/>
            <person name="Wasserman M."/>
            <person name="Watts T."/>
            <person name="Wilson D."/>
            <person name="Wilson R.K."/>
            <person name="Wing R.A."/>
            <person name="Wolfner M.F."/>
            <person name="Wong A."/>
            <person name="Wong G.K."/>
            <person name="Wu C.I."/>
            <person name="Wu G."/>
            <person name="Yamamoto D."/>
            <person name="Yang H.P."/>
            <person name="Yang S.P."/>
            <person name="Yorke J.A."/>
            <person name="Yoshida K."/>
            <person name="Zdobnov E."/>
            <person name="Zhang P."/>
            <person name="Zhang Y."/>
            <person name="Zimin A.V."/>
            <person name="Baldwin J."/>
            <person name="Abdouelleil A."/>
            <person name="Abdulkadir J."/>
            <person name="Abebe A."/>
            <person name="Abera B."/>
            <person name="Abreu J."/>
            <person name="Acer S.C."/>
            <person name="Aftuck L."/>
            <person name="Alexander A."/>
            <person name="An P."/>
            <person name="Anderson E."/>
            <person name="Anderson S."/>
            <person name="Arachi H."/>
            <person name="Azer M."/>
            <person name="Bachantsang P."/>
            <person name="Barry A."/>
            <person name="Bayul T."/>
            <person name="Berlin A."/>
            <person name="Bessette D."/>
            <person name="Bloom T."/>
            <person name="Blye J."/>
            <person name="Boguslavskiy L."/>
            <person name="Bonnet C."/>
            <person name="Boukhgalter B."/>
            <person name="Bourzgui I."/>
            <person name="Brown A."/>
            <person name="Cahill P."/>
            <person name="Channer S."/>
            <person name="Cheshatsang Y."/>
            <person name="Chuda L."/>
            <person name="Citroen M."/>
            <person name="Collymore A."/>
            <person name="Cooke P."/>
            <person name="Costello M."/>
            <person name="D'Aco K."/>
            <person name="Daza R."/>
            <person name="De Haan G."/>
            <person name="DeGray S."/>
            <person name="DeMaso C."/>
            <person name="Dhargay N."/>
            <person name="Dooley K."/>
            <person name="Dooley E."/>
            <person name="Doricent M."/>
            <person name="Dorje P."/>
            <person name="Dorjee K."/>
            <person name="Dupes A."/>
            <person name="Elong R."/>
            <person name="Falk J."/>
            <person name="Farina A."/>
            <person name="Faro S."/>
            <person name="Ferguson D."/>
            <person name="Fisher S."/>
            <person name="Foley C.D."/>
            <person name="Franke A."/>
            <person name="Friedrich D."/>
            <person name="Gadbois L."/>
            <person name="Gearin G."/>
            <person name="Gearin C.R."/>
            <person name="Giannoukos G."/>
            <person name="Goode T."/>
            <person name="Graham J."/>
            <person name="Grandbois E."/>
            <person name="Grewal S."/>
            <person name="Gyaltsen K."/>
            <person name="Hafez N."/>
            <person name="Hagos B."/>
            <person name="Hall J."/>
            <person name="Henson C."/>
            <person name="Hollinger A."/>
            <person name="Honan T."/>
            <person name="Huard M.D."/>
            <person name="Hughes L."/>
            <person name="Hurhula B."/>
            <person name="Husby M.E."/>
            <person name="Kamat A."/>
            <person name="Kanga B."/>
            <person name="Kashin S."/>
            <person name="Khazanovich D."/>
            <person name="Kisner P."/>
            <person name="Lance K."/>
            <person name="Lara M."/>
            <person name="Lee W."/>
            <person name="Lennon N."/>
            <person name="Letendre F."/>
            <person name="LeVine R."/>
            <person name="Lipovsky A."/>
            <person name="Liu X."/>
            <person name="Liu J."/>
            <person name="Liu S."/>
            <person name="Lokyitsang T."/>
            <person name="Lokyitsang Y."/>
            <person name="Lubonja R."/>
            <person name="Lui A."/>
            <person name="MacDonald P."/>
            <person name="Magnisalis V."/>
            <person name="Maru K."/>
            <person name="Matthews C."/>
            <person name="McCusker W."/>
            <person name="McDonough S."/>
            <person name="Mehta T."/>
            <person name="Meldrim J."/>
            <person name="Meneus L."/>
            <person name="Mihai O."/>
            <person name="Mihalev A."/>
            <person name="Mihova T."/>
            <person name="Mittelman R."/>
            <person name="Mlenga V."/>
            <person name="Montmayeur A."/>
            <person name="Mulrain L."/>
            <person name="Navidi A."/>
            <person name="Naylor J."/>
            <person name="Negash T."/>
            <person name="Nguyen T."/>
            <person name="Nguyen N."/>
            <person name="Nicol R."/>
            <person name="Norbu C."/>
            <person name="Norbu N."/>
            <person name="Novod N."/>
            <person name="O'Neill B."/>
            <person name="Osman S."/>
            <person name="Markiewicz E."/>
            <person name="Oyono O.L."/>
            <person name="Patti C."/>
            <person name="Phunkhang P."/>
            <person name="Pierre F."/>
            <person name="Priest M."/>
            <person name="Raghuraman S."/>
            <person name="Rege F."/>
            <person name="Reyes R."/>
            <person name="Rise C."/>
            <person name="Rogov P."/>
            <person name="Ross K."/>
            <person name="Ryan E."/>
            <person name="Settipalli S."/>
            <person name="Shea T."/>
            <person name="Sherpa N."/>
            <person name="Shi L."/>
            <person name="Shih D."/>
            <person name="Sparrow T."/>
            <person name="Spaulding J."/>
            <person name="Stalker J."/>
            <person name="Stange-Thomann N."/>
            <person name="Stavropoulos S."/>
            <person name="Stone C."/>
            <person name="Strader C."/>
            <person name="Tesfaye S."/>
            <person name="Thomson T."/>
            <person name="Thoulutsang Y."/>
            <person name="Thoulutsang D."/>
            <person name="Topham K."/>
            <person name="Topping I."/>
            <person name="Tsamla T."/>
            <person name="Vassiliev H."/>
            <person name="Vo A."/>
            <person name="Wangchuk T."/>
            <person name="Wangdi T."/>
            <person name="Weiand M."/>
            <person name="Wilkinson J."/>
            <person name="Wilson A."/>
            <person name="Yadav S."/>
            <person name="Young G."/>
            <person name="Yu Q."/>
            <person name="Zembek L."/>
            <person name="Zhong D."/>
            <person name="Zimmer A."/>
            <person name="Zwirko Z."/>
            <person name="Jaffe D.B."/>
            <person name="Alvarez P."/>
            <person name="Brockman W."/>
            <person name="Butler J."/>
            <person name="Chin C."/>
            <person name="Gnerre S."/>
            <person name="Grabherr M."/>
            <person name="Kleber M."/>
            <person name="Mauceli E."/>
            <person name="MacCallum I."/>
        </authorList>
    </citation>
    <scope>NUCLEOTIDE SEQUENCE [LARGE SCALE GENOMIC DNA]</scope>
    <source>
        <strain evidence="3">Tai18E2 / Tucson 14021-0261.01</strain>
    </source>
</reference>
<evidence type="ECO:0000313" key="3">
    <source>
        <dbReference type="Proteomes" id="UP000002282"/>
    </source>
</evidence>
<accession>A0A0R1DVF8</accession>
<dbReference type="OrthoDB" id="10265522at2759"/>
<protein>
    <submittedName>
        <fullName evidence="2">Uncharacterized protein, isoform C</fullName>
    </submittedName>
</protein>
<feature type="compositionally biased region" description="Basic and acidic residues" evidence="1">
    <location>
        <begin position="36"/>
        <end position="50"/>
    </location>
</feature>
<dbReference type="AlphaFoldDB" id="A0A0R1DVF8"/>
<organism evidence="2 3">
    <name type="scientific">Drosophila yakuba</name>
    <name type="common">Fruit fly</name>
    <dbReference type="NCBI Taxonomy" id="7245"/>
    <lineage>
        <taxon>Eukaryota</taxon>
        <taxon>Metazoa</taxon>
        <taxon>Ecdysozoa</taxon>
        <taxon>Arthropoda</taxon>
        <taxon>Hexapoda</taxon>
        <taxon>Insecta</taxon>
        <taxon>Pterygota</taxon>
        <taxon>Neoptera</taxon>
        <taxon>Endopterygota</taxon>
        <taxon>Diptera</taxon>
        <taxon>Brachycera</taxon>
        <taxon>Muscomorpha</taxon>
        <taxon>Ephydroidea</taxon>
        <taxon>Drosophilidae</taxon>
        <taxon>Drosophila</taxon>
        <taxon>Sophophora</taxon>
    </lineage>
</organism>
<dbReference type="EMBL" id="CM000159">
    <property type="protein sequence ID" value="KRK01116.1"/>
    <property type="molecule type" value="Genomic_DNA"/>
</dbReference>
<proteinExistence type="predicted"/>
<evidence type="ECO:0000256" key="1">
    <source>
        <dbReference type="SAM" id="MobiDB-lite"/>
    </source>
</evidence>
<sequence>MNNMNKNSDNTKDSEAKKSLQTDPDASEESQDNFDGSDKDNDTSQYKKSETSPSEEADTSSDSSQDSPPLEIPKALLEVDPNDQDSVVKAIGLLVTMINSQLSAIKSKVLPKSPLDYMEYRQKKLWRMRKRDKAQYKDSSE</sequence>
<name>A0A0R1DVF8_DROYA</name>
<evidence type="ECO:0000313" key="2">
    <source>
        <dbReference type="EMBL" id="KRK01116.1"/>
    </source>
</evidence>
<reference evidence="2 3" key="2">
    <citation type="journal article" date="2007" name="PLoS Biol.">
        <title>Principles of genome evolution in the Drosophila melanogaster species group.</title>
        <authorList>
            <person name="Ranz J.M."/>
            <person name="Maurin D."/>
            <person name="Chan Y.S."/>
            <person name="von Grotthuss M."/>
            <person name="Hillier L.W."/>
            <person name="Roote J."/>
            <person name="Ashburner M."/>
            <person name="Bergman C.M."/>
        </authorList>
    </citation>
    <scope>NUCLEOTIDE SEQUENCE [LARGE SCALE GENOMIC DNA]</scope>
    <source>
        <strain evidence="3">Tai18E2 / Tucson 14021-0261.01</strain>
    </source>
</reference>
<keyword evidence="3" id="KW-1185">Reference proteome</keyword>
<gene>
    <name evidence="2" type="primary">Dyak\GE21408</name>
    <name evidence="2" type="synonym">dyak_GLEANR_5169</name>
    <name evidence="2" type="synonym">GE21408</name>
    <name evidence="2" type="ORF">Dyak_GE21408</name>
</gene>